<evidence type="ECO:0000259" key="3">
    <source>
        <dbReference type="SMART" id="SM00939"/>
    </source>
</evidence>
<dbReference type="GO" id="GO:0008239">
    <property type="term" value="F:dipeptidyl-peptidase activity"/>
    <property type="evidence" value="ECO:0007669"/>
    <property type="project" value="InterPro"/>
</dbReference>
<keyword evidence="2" id="KW-0732">Signal</keyword>
<dbReference type="Pfam" id="PF08530">
    <property type="entry name" value="PepX_C"/>
    <property type="match status" value="1"/>
</dbReference>
<dbReference type="SMART" id="SM00939">
    <property type="entry name" value="PepX_C"/>
    <property type="match status" value="1"/>
</dbReference>
<accession>A0A939PMA9</accession>
<dbReference type="PANTHER" id="PTHR43056:SF10">
    <property type="entry name" value="COCE_NOND FAMILY, PUTATIVE (AFU_ORTHOLOGUE AFUA_7G00600)-RELATED"/>
    <property type="match status" value="1"/>
</dbReference>
<dbReference type="SUPFAM" id="SSF53474">
    <property type="entry name" value="alpha/beta-Hydrolases"/>
    <property type="match status" value="1"/>
</dbReference>
<protein>
    <submittedName>
        <fullName evidence="4">CocE/NonD family hydrolase</fullName>
    </submittedName>
</protein>
<dbReference type="Gene3D" id="3.40.50.1820">
    <property type="entry name" value="alpha/beta hydrolase"/>
    <property type="match status" value="1"/>
</dbReference>
<feature type="domain" description="Xaa-Pro dipeptidyl-peptidase C-terminal" evidence="3">
    <location>
        <begin position="361"/>
        <end position="626"/>
    </location>
</feature>
<comment type="caution">
    <text evidence="4">The sequence shown here is derived from an EMBL/GenBank/DDBJ whole genome shotgun (WGS) entry which is preliminary data.</text>
</comment>
<proteinExistence type="predicted"/>
<evidence type="ECO:0000313" key="5">
    <source>
        <dbReference type="Proteomes" id="UP000669179"/>
    </source>
</evidence>
<dbReference type="EMBL" id="JAGEOJ010000014">
    <property type="protein sequence ID" value="MBO2451774.1"/>
    <property type="molecule type" value="Genomic_DNA"/>
</dbReference>
<dbReference type="InterPro" id="IPR008979">
    <property type="entry name" value="Galactose-bd-like_sf"/>
</dbReference>
<keyword evidence="1 4" id="KW-0378">Hydrolase</keyword>
<evidence type="ECO:0000256" key="2">
    <source>
        <dbReference type="SAM" id="SignalP"/>
    </source>
</evidence>
<dbReference type="RefSeq" id="WP_208259678.1">
    <property type="nucleotide sequence ID" value="NZ_JAGEOJ010000014.1"/>
</dbReference>
<keyword evidence="5" id="KW-1185">Reference proteome</keyword>
<dbReference type="NCBIfam" id="TIGR00976">
    <property type="entry name" value="CocE_NonD"/>
    <property type="match status" value="1"/>
</dbReference>
<dbReference type="PANTHER" id="PTHR43056">
    <property type="entry name" value="PEPTIDASE S9 PROLYL OLIGOPEPTIDASE"/>
    <property type="match status" value="1"/>
</dbReference>
<dbReference type="InterPro" id="IPR005674">
    <property type="entry name" value="CocE/Ser_esterase"/>
</dbReference>
<reference evidence="4" key="1">
    <citation type="submission" date="2021-03" db="EMBL/GenBank/DDBJ databases">
        <authorList>
            <person name="Kanchanasin P."/>
            <person name="Saeng-In P."/>
            <person name="Phongsopitanun W."/>
            <person name="Yuki M."/>
            <person name="Kudo T."/>
            <person name="Ohkuma M."/>
            <person name="Tanasupawat S."/>
        </authorList>
    </citation>
    <scope>NUCLEOTIDE SEQUENCE</scope>
    <source>
        <strain evidence="4">GKU 128</strain>
    </source>
</reference>
<dbReference type="InterPro" id="IPR013736">
    <property type="entry name" value="Xaa-Pro_dipept_C"/>
</dbReference>
<evidence type="ECO:0000313" key="4">
    <source>
        <dbReference type="EMBL" id="MBO2451774.1"/>
    </source>
</evidence>
<evidence type="ECO:0000256" key="1">
    <source>
        <dbReference type="ARBA" id="ARBA00022801"/>
    </source>
</evidence>
<dbReference type="Pfam" id="PF02129">
    <property type="entry name" value="Peptidase_S15"/>
    <property type="match status" value="1"/>
</dbReference>
<dbReference type="AlphaFoldDB" id="A0A939PMA9"/>
<feature type="chain" id="PRO_5037207394" evidence="2">
    <location>
        <begin position="29"/>
        <end position="631"/>
    </location>
</feature>
<dbReference type="InterPro" id="IPR050585">
    <property type="entry name" value="Xaa-Pro_dipeptidyl-ppase/CocE"/>
</dbReference>
<dbReference type="Gene3D" id="1.10.3020.10">
    <property type="entry name" value="alpha-amino acid ester hydrolase ( Helical cap domain)"/>
    <property type="match status" value="1"/>
</dbReference>
<name>A0A939PMA9_9ACTN</name>
<dbReference type="Gene3D" id="2.60.120.260">
    <property type="entry name" value="Galactose-binding domain-like"/>
    <property type="match status" value="1"/>
</dbReference>
<gene>
    <name evidence="4" type="ORF">J4573_32130</name>
</gene>
<feature type="signal peptide" evidence="2">
    <location>
        <begin position="1"/>
        <end position="28"/>
    </location>
</feature>
<dbReference type="Proteomes" id="UP000669179">
    <property type="component" value="Unassembled WGS sequence"/>
</dbReference>
<sequence length="631" mass="66737">MRPAPRWTAPLAAAAISATGVTALPAHAAALSAPAAPSAAAALSAPAAHAAEVRPETFDVVVQRDVKVRMDDGVTLYADVYRPAHGGKAAPGRFPVIVSQTPYNKAVPGASMSSEYLVKRGYVQVVMDVRGTGGSPGKWQAMSPREQRDGKNLVEWASSHSRPWSNGKVGLYGASYGGLNQILTAAQHPKGLKAIFPVVPLGDAYRDVVGSGGQVDLGFMPLWLGGVAGLSIVPPTYSGSDPSAAARVIREHLGNIGEFQISMLVNALSGGDKAFDGPFYRQRSPINVVDKVNVPTFVVGGEFDIFQRGEPMLYQRLARRGVPAKFLYGPWTHLQAGGGALGMGVPGTVTQPGPQLPELMLRWYDRYLRGTADPAMDRRAPVTYYENGSGKWPTATQWPPTGTTYRALRLGGNAVAGRSAGTLGGASSGGPDHAPWTPLSGLCTRSTSQWTAGIAGLFSTTPCGDDQSANDRNGLVYDVPVKAPLRLAGPVSAHLNVSSAAKDGQLTVRLEDVAPNGKTTQLTAGWQVLSLRKLDKKRSVTKNGLIVQPWHPYTKASTAPMPRNRPVPVDVEIFPVAGVVQPGHTLRVSVQTADFPHLIAPIPQLIDSVGAGLKIWHDAAHPSWVALPVQR</sequence>
<dbReference type="SUPFAM" id="SSF49785">
    <property type="entry name" value="Galactose-binding domain-like"/>
    <property type="match status" value="1"/>
</dbReference>
<dbReference type="InterPro" id="IPR000383">
    <property type="entry name" value="Xaa-Pro-like_dom"/>
</dbReference>
<dbReference type="InterPro" id="IPR029058">
    <property type="entry name" value="AB_hydrolase_fold"/>
</dbReference>
<organism evidence="4 5">
    <name type="scientific">Actinomadura barringtoniae</name>
    <dbReference type="NCBI Taxonomy" id="1427535"/>
    <lineage>
        <taxon>Bacteria</taxon>
        <taxon>Bacillati</taxon>
        <taxon>Actinomycetota</taxon>
        <taxon>Actinomycetes</taxon>
        <taxon>Streptosporangiales</taxon>
        <taxon>Thermomonosporaceae</taxon>
        <taxon>Actinomadura</taxon>
    </lineage>
</organism>